<organism evidence="2 3">
    <name type="scientific">Podarcis lilfordi</name>
    <name type="common">Lilford's wall lizard</name>
    <dbReference type="NCBI Taxonomy" id="74358"/>
    <lineage>
        <taxon>Eukaryota</taxon>
        <taxon>Metazoa</taxon>
        <taxon>Chordata</taxon>
        <taxon>Craniata</taxon>
        <taxon>Vertebrata</taxon>
        <taxon>Euteleostomi</taxon>
        <taxon>Lepidosauria</taxon>
        <taxon>Squamata</taxon>
        <taxon>Bifurcata</taxon>
        <taxon>Unidentata</taxon>
        <taxon>Episquamata</taxon>
        <taxon>Laterata</taxon>
        <taxon>Lacertibaenia</taxon>
        <taxon>Lacertidae</taxon>
        <taxon>Podarcis</taxon>
    </lineage>
</organism>
<feature type="region of interest" description="Disordered" evidence="1">
    <location>
        <begin position="17"/>
        <end position="40"/>
    </location>
</feature>
<reference evidence="2" key="1">
    <citation type="submission" date="2022-12" db="EMBL/GenBank/DDBJ databases">
        <authorList>
            <person name="Alioto T."/>
            <person name="Alioto T."/>
            <person name="Gomez Garrido J."/>
        </authorList>
    </citation>
    <scope>NUCLEOTIDE SEQUENCE</scope>
</reference>
<sequence length="112" mass="12842">MRSCNWLLRHRLGAKEDPRFPACLPNPAMGEAPKGSQQQQQHRLQFCRRRLFASPQRWDCCYARPGIRRGEQAARHLRASLSRFPSLIPILVPGKRPPASFRMSRPLVSALV</sequence>
<protein>
    <submittedName>
        <fullName evidence="2">Uncharacterized protein</fullName>
    </submittedName>
</protein>
<dbReference type="EMBL" id="OX395133">
    <property type="protein sequence ID" value="CAI5781975.1"/>
    <property type="molecule type" value="Genomic_DNA"/>
</dbReference>
<keyword evidence="3" id="KW-1185">Reference proteome</keyword>
<gene>
    <name evidence="2" type="ORF">PODLI_1B018546</name>
</gene>
<proteinExistence type="predicted"/>
<evidence type="ECO:0000313" key="3">
    <source>
        <dbReference type="Proteomes" id="UP001178461"/>
    </source>
</evidence>
<name>A0AA35PDK0_9SAUR</name>
<dbReference type="AlphaFoldDB" id="A0AA35PDK0"/>
<dbReference type="Proteomes" id="UP001178461">
    <property type="component" value="Chromosome 8"/>
</dbReference>
<evidence type="ECO:0000256" key="1">
    <source>
        <dbReference type="SAM" id="MobiDB-lite"/>
    </source>
</evidence>
<evidence type="ECO:0000313" key="2">
    <source>
        <dbReference type="EMBL" id="CAI5781975.1"/>
    </source>
</evidence>
<accession>A0AA35PDK0</accession>